<dbReference type="Proteomes" id="UP001432027">
    <property type="component" value="Unassembled WGS sequence"/>
</dbReference>
<dbReference type="AlphaFoldDB" id="A0AAV5S6B0"/>
<dbReference type="EMBL" id="BTSX01000001">
    <property type="protein sequence ID" value="GMS78238.1"/>
    <property type="molecule type" value="Genomic_DNA"/>
</dbReference>
<evidence type="ECO:0000313" key="3">
    <source>
        <dbReference type="EMBL" id="GMS78238.1"/>
    </source>
</evidence>
<keyword evidence="4" id="KW-1185">Reference proteome</keyword>
<comment type="caution">
    <text evidence="2">The sequence shown here is derived from an EMBL/GenBank/DDBJ whole genome shotgun (WGS) entry which is preliminary data.</text>
</comment>
<feature type="chain" id="PRO_5044714663" description="Ion channel" evidence="1">
    <location>
        <begin position="16"/>
        <end position="97"/>
    </location>
</feature>
<evidence type="ECO:0000313" key="2">
    <source>
        <dbReference type="EMBL" id="GMS78237.1"/>
    </source>
</evidence>
<evidence type="ECO:0000256" key="1">
    <source>
        <dbReference type="SAM" id="SignalP"/>
    </source>
</evidence>
<proteinExistence type="predicted"/>
<feature type="signal peptide" evidence="1">
    <location>
        <begin position="1"/>
        <end position="15"/>
    </location>
</feature>
<keyword evidence="1" id="KW-0732">Signal</keyword>
<sequence length="97" mass="11306">SLSFLFLLVIHVIHSESYFTRIPIIRREKLATTTELFINKTGPQIISGTPVNDEELHSIVKRETPLERCKKQCTFNVGSYRDACYMSCLRQYCNYND</sequence>
<name>A0AAV5S6B0_9BILA</name>
<feature type="non-terminal residue" evidence="2">
    <location>
        <position position="1"/>
    </location>
</feature>
<evidence type="ECO:0000313" key="4">
    <source>
        <dbReference type="Proteomes" id="UP001432027"/>
    </source>
</evidence>
<gene>
    <name evidence="2" type="ORF">PENTCL1PPCAC_412</name>
    <name evidence="3" type="ORF">PENTCL1PPCAC_413</name>
</gene>
<protein>
    <recommendedName>
        <fullName evidence="5">Ion channel</fullName>
    </recommendedName>
</protein>
<dbReference type="EMBL" id="BTSX01000001">
    <property type="protein sequence ID" value="GMS78237.1"/>
    <property type="molecule type" value="Genomic_DNA"/>
</dbReference>
<organism evidence="2 4">
    <name type="scientific">Pristionchus entomophagus</name>
    <dbReference type="NCBI Taxonomy" id="358040"/>
    <lineage>
        <taxon>Eukaryota</taxon>
        <taxon>Metazoa</taxon>
        <taxon>Ecdysozoa</taxon>
        <taxon>Nematoda</taxon>
        <taxon>Chromadorea</taxon>
        <taxon>Rhabditida</taxon>
        <taxon>Rhabditina</taxon>
        <taxon>Diplogasteromorpha</taxon>
        <taxon>Diplogasteroidea</taxon>
        <taxon>Neodiplogasteridae</taxon>
        <taxon>Pristionchus</taxon>
    </lineage>
</organism>
<reference evidence="2" key="1">
    <citation type="submission" date="2023-10" db="EMBL/GenBank/DDBJ databases">
        <title>Genome assembly of Pristionchus species.</title>
        <authorList>
            <person name="Yoshida K."/>
            <person name="Sommer R.J."/>
        </authorList>
    </citation>
    <scope>NUCLEOTIDE SEQUENCE</scope>
    <source>
        <strain evidence="2">RS0144</strain>
    </source>
</reference>
<feature type="non-terminal residue" evidence="2">
    <location>
        <position position="97"/>
    </location>
</feature>
<evidence type="ECO:0008006" key="5">
    <source>
        <dbReference type="Google" id="ProtNLM"/>
    </source>
</evidence>
<accession>A0AAV5S6B0</accession>